<evidence type="ECO:0000256" key="4">
    <source>
        <dbReference type="ARBA" id="ARBA00023172"/>
    </source>
</evidence>
<dbReference type="Gene3D" id="1.10.150.130">
    <property type="match status" value="1"/>
</dbReference>
<dbReference type="RefSeq" id="WP_074920940.1">
    <property type="nucleotide sequence ID" value="NZ_CP141274.1"/>
</dbReference>
<evidence type="ECO:0000259" key="6">
    <source>
        <dbReference type="PROSITE" id="PS51898"/>
    </source>
</evidence>
<keyword evidence="1" id="KW-0159">Chromosome partition</keyword>
<dbReference type="Proteomes" id="UP000183417">
    <property type="component" value="Unassembled WGS sequence"/>
</dbReference>
<evidence type="ECO:0000259" key="7">
    <source>
        <dbReference type="PROSITE" id="PS51900"/>
    </source>
</evidence>
<dbReference type="Gene3D" id="1.10.443.10">
    <property type="entry name" value="Intergrase catalytic core"/>
    <property type="match status" value="1"/>
</dbReference>
<dbReference type="GO" id="GO:0006310">
    <property type="term" value="P:DNA recombination"/>
    <property type="evidence" value="ECO:0007669"/>
    <property type="project" value="UniProtKB-KW"/>
</dbReference>
<proteinExistence type="predicted"/>
<keyword evidence="3 5" id="KW-0238">DNA-binding</keyword>
<dbReference type="InterPro" id="IPR002104">
    <property type="entry name" value="Integrase_catalytic"/>
</dbReference>
<dbReference type="GO" id="GO:0003677">
    <property type="term" value="F:DNA binding"/>
    <property type="evidence" value="ECO:0007669"/>
    <property type="project" value="UniProtKB-UniRule"/>
</dbReference>
<keyword evidence="4" id="KW-0233">DNA recombination</keyword>
<dbReference type="PROSITE" id="PS51898">
    <property type="entry name" value="TYR_RECOMBINASE"/>
    <property type="match status" value="1"/>
</dbReference>
<reference evidence="8 9" key="1">
    <citation type="submission" date="2016-10" db="EMBL/GenBank/DDBJ databases">
        <authorList>
            <person name="de Groot N.N."/>
        </authorList>
    </citation>
    <scope>NUCLEOTIDE SEQUENCE [LARGE SCALE GENOMIC DNA]</scope>
    <source>
        <strain evidence="8 9">LMG 24775</strain>
    </source>
</reference>
<evidence type="ECO:0000313" key="8">
    <source>
        <dbReference type="EMBL" id="SDX96255.1"/>
    </source>
</evidence>
<name>A0A1H3FZJ7_9BURK</name>
<dbReference type="AlphaFoldDB" id="A0A1H3FZJ7"/>
<dbReference type="SUPFAM" id="SSF56349">
    <property type="entry name" value="DNA breaking-rejoining enzymes"/>
    <property type="match status" value="1"/>
</dbReference>
<dbReference type="GO" id="GO:0015074">
    <property type="term" value="P:DNA integration"/>
    <property type="evidence" value="ECO:0007669"/>
    <property type="project" value="UniProtKB-KW"/>
</dbReference>
<protein>
    <submittedName>
        <fullName evidence="8">Site-specific recombinase XerD</fullName>
    </submittedName>
</protein>
<dbReference type="InterPro" id="IPR044068">
    <property type="entry name" value="CB"/>
</dbReference>
<dbReference type="PANTHER" id="PTHR30349">
    <property type="entry name" value="PHAGE INTEGRASE-RELATED"/>
    <property type="match status" value="1"/>
</dbReference>
<dbReference type="InterPro" id="IPR011010">
    <property type="entry name" value="DNA_brk_join_enz"/>
</dbReference>
<dbReference type="InterPro" id="IPR013762">
    <property type="entry name" value="Integrase-like_cat_sf"/>
</dbReference>
<dbReference type="GeneID" id="94691046"/>
<dbReference type="Pfam" id="PF00589">
    <property type="entry name" value="Phage_integrase"/>
    <property type="match status" value="1"/>
</dbReference>
<dbReference type="PANTHER" id="PTHR30349:SF81">
    <property type="entry name" value="TYROSINE RECOMBINASE XERC"/>
    <property type="match status" value="1"/>
</dbReference>
<evidence type="ECO:0000256" key="3">
    <source>
        <dbReference type="ARBA" id="ARBA00023125"/>
    </source>
</evidence>
<feature type="domain" description="Tyr recombinase" evidence="6">
    <location>
        <begin position="211"/>
        <end position="412"/>
    </location>
</feature>
<accession>A0A1H3FZJ7</accession>
<evidence type="ECO:0000256" key="1">
    <source>
        <dbReference type="ARBA" id="ARBA00022829"/>
    </source>
</evidence>
<dbReference type="EMBL" id="FNPE01000002">
    <property type="protein sequence ID" value="SDX96255.1"/>
    <property type="molecule type" value="Genomic_DNA"/>
</dbReference>
<dbReference type="PROSITE" id="PS51900">
    <property type="entry name" value="CB"/>
    <property type="match status" value="1"/>
</dbReference>
<dbReference type="InterPro" id="IPR010998">
    <property type="entry name" value="Integrase_recombinase_N"/>
</dbReference>
<feature type="domain" description="Core-binding (CB)" evidence="7">
    <location>
        <begin position="88"/>
        <end position="180"/>
    </location>
</feature>
<evidence type="ECO:0000256" key="2">
    <source>
        <dbReference type="ARBA" id="ARBA00022908"/>
    </source>
</evidence>
<evidence type="ECO:0000256" key="5">
    <source>
        <dbReference type="PROSITE-ProRule" id="PRU01248"/>
    </source>
</evidence>
<keyword evidence="2" id="KW-0229">DNA integration</keyword>
<evidence type="ECO:0000313" key="9">
    <source>
        <dbReference type="Proteomes" id="UP000183417"/>
    </source>
</evidence>
<dbReference type="InterPro" id="IPR050090">
    <property type="entry name" value="Tyrosine_recombinase_XerCD"/>
</dbReference>
<dbReference type="GO" id="GO:0007059">
    <property type="term" value="P:chromosome segregation"/>
    <property type="evidence" value="ECO:0007669"/>
    <property type="project" value="UniProtKB-KW"/>
</dbReference>
<gene>
    <name evidence="8" type="ORF">SAMN05421547_1026</name>
</gene>
<organism evidence="8 9">
    <name type="scientific">Delftia lacustris</name>
    <dbReference type="NCBI Taxonomy" id="558537"/>
    <lineage>
        <taxon>Bacteria</taxon>
        <taxon>Pseudomonadati</taxon>
        <taxon>Pseudomonadota</taxon>
        <taxon>Betaproteobacteria</taxon>
        <taxon>Burkholderiales</taxon>
        <taxon>Comamonadaceae</taxon>
        <taxon>Delftia</taxon>
    </lineage>
</organism>
<sequence length="447" mass="50776">MSIIAAEIDVKAVWPGVPGSIERASSCQFFGCLFVQALYSTARLVKFFPPKEPITLSSNGEVVELRAASYYVLHKVYSVVDSHGVIVRSMHDWLSKLNKEVGLARAGSTVEQYGKALSYLVRWIECHPPYANLDLEQNIAQLTREDLLRWLQHMKTSGAKSRRTLRQREAAVKEFLLWLTTYEGSHRRSELNSPYGRDGMLKGIVKSSSPKSPKFLPTSLIIEVLNALKNECERCMFHFQYDTGLRISELIGLRLSEVPVLSGFSEAHEYIPLCVRGVKGSAGDFKERITLVSRAVLIRLKRYHASKEYRLSPGWDIDDGNKPAFLSVNGFPWSLRNASKQFKTAVRRVDADDAFSTHWMRHGTAFSILRSDMGKDYQDKMLIVMSMLGHNSVKTSQIYTQISPAMLTELTKVGVERNRLGEAEEIRAKTYLAPLKNMERRGHRERR</sequence>